<reference evidence="1" key="1">
    <citation type="journal article" date="2023" name="GigaByte">
        <title>Genome assembly of the bearded iris, Iris pallida Lam.</title>
        <authorList>
            <person name="Bruccoleri R.E."/>
            <person name="Oakeley E.J."/>
            <person name="Faust A.M.E."/>
            <person name="Altorfer M."/>
            <person name="Dessus-Babus S."/>
            <person name="Burckhardt D."/>
            <person name="Oertli M."/>
            <person name="Naumann U."/>
            <person name="Petersen F."/>
            <person name="Wong J."/>
        </authorList>
    </citation>
    <scope>NUCLEOTIDE SEQUENCE</scope>
    <source>
        <strain evidence="1">GSM-AAB239-AS_SAM_17_03QT</strain>
    </source>
</reference>
<protein>
    <recommendedName>
        <fullName evidence="3">Photosystem II protein I</fullName>
    </recommendedName>
</protein>
<reference evidence="1" key="2">
    <citation type="submission" date="2023-04" db="EMBL/GenBank/DDBJ databases">
        <authorList>
            <person name="Bruccoleri R.E."/>
            <person name="Oakeley E.J."/>
            <person name="Faust A.-M."/>
            <person name="Dessus-Babus S."/>
            <person name="Altorfer M."/>
            <person name="Burckhardt D."/>
            <person name="Oertli M."/>
            <person name="Naumann U."/>
            <person name="Petersen F."/>
            <person name="Wong J."/>
        </authorList>
    </citation>
    <scope>NUCLEOTIDE SEQUENCE</scope>
    <source>
        <strain evidence="1">GSM-AAB239-AS_SAM_17_03QT</strain>
        <tissue evidence="1">Leaf</tissue>
    </source>
</reference>
<evidence type="ECO:0000313" key="2">
    <source>
        <dbReference type="Proteomes" id="UP001140949"/>
    </source>
</evidence>
<proteinExistence type="predicted"/>
<gene>
    <name evidence="1" type="ORF">M6B38_250895</name>
</gene>
<evidence type="ECO:0008006" key="3">
    <source>
        <dbReference type="Google" id="ProtNLM"/>
    </source>
</evidence>
<name>A0AAX6ILE4_IRIPA</name>
<dbReference type="Proteomes" id="UP001140949">
    <property type="component" value="Unassembled WGS sequence"/>
</dbReference>
<sequence>MFDELSQQIFGSFLDTKNSAYFQIRIDGFSL</sequence>
<dbReference type="EMBL" id="JANAVB010000997">
    <property type="protein sequence ID" value="KAJ6853235.1"/>
    <property type="molecule type" value="Genomic_DNA"/>
</dbReference>
<comment type="caution">
    <text evidence="1">The sequence shown here is derived from an EMBL/GenBank/DDBJ whole genome shotgun (WGS) entry which is preliminary data.</text>
</comment>
<organism evidence="1 2">
    <name type="scientific">Iris pallida</name>
    <name type="common">Sweet iris</name>
    <dbReference type="NCBI Taxonomy" id="29817"/>
    <lineage>
        <taxon>Eukaryota</taxon>
        <taxon>Viridiplantae</taxon>
        <taxon>Streptophyta</taxon>
        <taxon>Embryophyta</taxon>
        <taxon>Tracheophyta</taxon>
        <taxon>Spermatophyta</taxon>
        <taxon>Magnoliopsida</taxon>
        <taxon>Liliopsida</taxon>
        <taxon>Asparagales</taxon>
        <taxon>Iridaceae</taxon>
        <taxon>Iridoideae</taxon>
        <taxon>Irideae</taxon>
        <taxon>Iris</taxon>
    </lineage>
</organism>
<dbReference type="AlphaFoldDB" id="A0AAX6ILE4"/>
<evidence type="ECO:0000313" key="1">
    <source>
        <dbReference type="EMBL" id="KAJ6853235.1"/>
    </source>
</evidence>
<keyword evidence="2" id="KW-1185">Reference proteome</keyword>
<accession>A0AAX6ILE4</accession>